<accession>A0AAJ5WRD5</accession>
<evidence type="ECO:0000313" key="2">
    <source>
        <dbReference type="EMBL" id="WEK35581.1"/>
    </source>
</evidence>
<gene>
    <name evidence="2" type="ORF">P0Y53_24110</name>
</gene>
<proteinExistence type="predicted"/>
<sequence>MKKLFSVLAVAAIVTSAFAFSSKPFGGKYCASQTQNFQCAVITNVTELGTGGTTYYKYSAWDGTNSDCQLTRCATQTSFLTE</sequence>
<protein>
    <submittedName>
        <fullName evidence="2">Uncharacterized protein</fullName>
    </submittedName>
</protein>
<feature type="signal peptide" evidence="1">
    <location>
        <begin position="1"/>
        <end position="19"/>
    </location>
</feature>
<keyword evidence="1" id="KW-0732">Signal</keyword>
<dbReference type="AlphaFoldDB" id="A0AAJ5WRD5"/>
<evidence type="ECO:0000256" key="1">
    <source>
        <dbReference type="SAM" id="SignalP"/>
    </source>
</evidence>
<organism evidence="2 3">
    <name type="scientific">Candidatus Pseudobacter hemicellulosilyticus</name>
    <dbReference type="NCBI Taxonomy" id="3121375"/>
    <lineage>
        <taxon>Bacteria</taxon>
        <taxon>Pseudomonadati</taxon>
        <taxon>Bacteroidota</taxon>
        <taxon>Chitinophagia</taxon>
        <taxon>Chitinophagales</taxon>
        <taxon>Chitinophagaceae</taxon>
        <taxon>Pseudobacter</taxon>
    </lineage>
</organism>
<name>A0AAJ5WRD5_9BACT</name>
<feature type="chain" id="PRO_5042486691" evidence="1">
    <location>
        <begin position="20"/>
        <end position="82"/>
    </location>
</feature>
<evidence type="ECO:0000313" key="3">
    <source>
        <dbReference type="Proteomes" id="UP001220610"/>
    </source>
</evidence>
<reference evidence="2" key="1">
    <citation type="submission" date="2023-03" db="EMBL/GenBank/DDBJ databases">
        <title>Andean soil-derived lignocellulolytic bacterial consortium as a source of novel taxa and putative plastic-active enzymes.</title>
        <authorList>
            <person name="Diaz-Garcia L."/>
            <person name="Chuvochina M."/>
            <person name="Feuerriegel G."/>
            <person name="Bunk B."/>
            <person name="Sproer C."/>
            <person name="Streit W.R."/>
            <person name="Rodriguez L.M."/>
            <person name="Overmann J."/>
            <person name="Jimenez D.J."/>
        </authorList>
    </citation>
    <scope>NUCLEOTIDE SEQUENCE</scope>
    <source>
        <strain evidence="2">MAG 7</strain>
    </source>
</reference>
<dbReference type="Proteomes" id="UP001220610">
    <property type="component" value="Chromosome"/>
</dbReference>
<dbReference type="EMBL" id="CP119311">
    <property type="protein sequence ID" value="WEK35581.1"/>
    <property type="molecule type" value="Genomic_DNA"/>
</dbReference>